<organism evidence="1 2">
    <name type="scientific">Paenibacillus vandeheii</name>
    <dbReference type="NCBI Taxonomy" id="3035917"/>
    <lineage>
        <taxon>Bacteria</taxon>
        <taxon>Bacillati</taxon>
        <taxon>Bacillota</taxon>
        <taxon>Bacilli</taxon>
        <taxon>Bacillales</taxon>
        <taxon>Paenibacillaceae</taxon>
        <taxon>Paenibacillus</taxon>
    </lineage>
</organism>
<proteinExistence type="predicted"/>
<protein>
    <submittedName>
        <fullName evidence="1">Uncharacterized protein</fullName>
    </submittedName>
</protein>
<name>A0ABT8JFU0_9BACL</name>
<reference evidence="1" key="1">
    <citation type="submission" date="2023-03" db="EMBL/GenBank/DDBJ databases">
        <title>MT1 and MT2 Draft Genomes of Novel Species.</title>
        <authorList>
            <person name="Venkateswaran K."/>
        </authorList>
    </citation>
    <scope>NUCLEOTIDE SEQUENCE</scope>
    <source>
        <strain evidence="1">F6_3S_P_1C</strain>
    </source>
</reference>
<comment type="caution">
    <text evidence="1">The sequence shown here is derived from an EMBL/GenBank/DDBJ whole genome shotgun (WGS) entry which is preliminary data.</text>
</comment>
<sequence>MSNTDELIKIEISEFIKQKQYFFPLPTGKITEEHWNWCNLVYGLITRIERYWNIEDFYNQFKSTIYSLADKTGDRMLMHRLNILFDENRKNRY</sequence>
<gene>
    <name evidence="1" type="ORF">P5G61_22090</name>
</gene>
<evidence type="ECO:0000313" key="2">
    <source>
        <dbReference type="Proteomes" id="UP001174205"/>
    </source>
</evidence>
<dbReference type="RefSeq" id="WP_024630932.1">
    <property type="nucleotide sequence ID" value="NZ_JAROCD010000011.1"/>
</dbReference>
<dbReference type="Proteomes" id="UP001174205">
    <property type="component" value="Unassembled WGS sequence"/>
</dbReference>
<evidence type="ECO:0000313" key="1">
    <source>
        <dbReference type="EMBL" id="MDN4603949.1"/>
    </source>
</evidence>
<dbReference type="EMBL" id="JAROCD010000011">
    <property type="protein sequence ID" value="MDN4603949.1"/>
    <property type="molecule type" value="Genomic_DNA"/>
</dbReference>
<keyword evidence="2" id="KW-1185">Reference proteome</keyword>
<accession>A0ABT8JFU0</accession>